<keyword evidence="6" id="KW-0408">Iron</keyword>
<dbReference type="InterPro" id="IPR051559">
    <property type="entry name" value="HIF_prolyl_hydroxylases"/>
</dbReference>
<dbReference type="OrthoDB" id="76265at2759"/>
<dbReference type="GO" id="GO:0031543">
    <property type="term" value="F:peptidyl-proline dioxygenase activity"/>
    <property type="evidence" value="ECO:0007669"/>
    <property type="project" value="TreeGrafter"/>
</dbReference>
<feature type="domain" description="Fe2OG dioxygenase" evidence="7">
    <location>
        <begin position="196"/>
        <end position="321"/>
    </location>
</feature>
<dbReference type="Pfam" id="PF13640">
    <property type="entry name" value="2OG-FeII_Oxy_3"/>
    <property type="match status" value="1"/>
</dbReference>
<evidence type="ECO:0000256" key="4">
    <source>
        <dbReference type="ARBA" id="ARBA00022964"/>
    </source>
</evidence>
<dbReference type="GO" id="GO:0031418">
    <property type="term" value="F:L-ascorbic acid binding"/>
    <property type="evidence" value="ECO:0007669"/>
    <property type="project" value="UniProtKB-KW"/>
</dbReference>
<comment type="caution">
    <text evidence="8">The sequence shown here is derived from an EMBL/GenBank/DDBJ whole genome shotgun (WGS) entry which is preliminary data.</text>
</comment>
<dbReference type="GO" id="GO:0071456">
    <property type="term" value="P:cellular response to hypoxia"/>
    <property type="evidence" value="ECO:0007669"/>
    <property type="project" value="TreeGrafter"/>
</dbReference>
<sequence length="326" mass="35952">MDLGGVVLLRLGVLTPSRAYVRRGLSSCHRTTGFDIKRSVQKHYKSWLSFDAAMAAAVVTSCTLHSYATYRYGGRDVMDSQIPFACRNVRSDATITENVTQSLSREGIVVLELDDAVLNASELKSARQDVTAARHLLVTTGNDSNVRQDKVVRVNSTVILDEEKEGLTGVGLMFCVDLLRGVTHSLLEHGYIESHTHLVPRHVQLAEYGGDDGEHYVSHLDACLTSVWEMGLQSYMQSRDARGRVLTCILYLNPSDWDVETSGGALSYQHVGGADADADASTWTSISPRGGTMVIFDSRRIVHRVEPCYSTRHALTCWIMGQVDDV</sequence>
<protein>
    <recommendedName>
        <fullName evidence="7">Fe2OG dioxygenase domain-containing protein</fullName>
    </recommendedName>
</protein>
<evidence type="ECO:0000256" key="2">
    <source>
        <dbReference type="ARBA" id="ARBA00022723"/>
    </source>
</evidence>
<dbReference type="Proteomes" id="UP000660262">
    <property type="component" value="Unassembled WGS sequence"/>
</dbReference>
<evidence type="ECO:0000256" key="6">
    <source>
        <dbReference type="ARBA" id="ARBA00023004"/>
    </source>
</evidence>
<gene>
    <name evidence="8" type="ORF">PPROV_000906600</name>
</gene>
<keyword evidence="4" id="KW-0223">Dioxygenase</keyword>
<name>A0A830HUG7_9CHLO</name>
<dbReference type="Gene3D" id="2.60.120.620">
    <property type="entry name" value="q2cbj1_9rhob like domain"/>
    <property type="match status" value="1"/>
</dbReference>
<evidence type="ECO:0000313" key="8">
    <source>
        <dbReference type="EMBL" id="GHP10335.1"/>
    </source>
</evidence>
<evidence type="ECO:0000256" key="3">
    <source>
        <dbReference type="ARBA" id="ARBA00022896"/>
    </source>
</evidence>
<dbReference type="PROSITE" id="PS51471">
    <property type="entry name" value="FE2OG_OXY"/>
    <property type="match status" value="1"/>
</dbReference>
<dbReference type="InterPro" id="IPR044862">
    <property type="entry name" value="Pro_4_hyd_alph_FE2OG_OXY"/>
</dbReference>
<evidence type="ECO:0000256" key="1">
    <source>
        <dbReference type="ARBA" id="ARBA00001961"/>
    </source>
</evidence>
<dbReference type="GO" id="GO:0008198">
    <property type="term" value="F:ferrous iron binding"/>
    <property type="evidence" value="ECO:0007669"/>
    <property type="project" value="TreeGrafter"/>
</dbReference>
<evidence type="ECO:0000259" key="7">
    <source>
        <dbReference type="PROSITE" id="PS51471"/>
    </source>
</evidence>
<dbReference type="EMBL" id="BNJQ01000029">
    <property type="protein sequence ID" value="GHP10335.1"/>
    <property type="molecule type" value="Genomic_DNA"/>
</dbReference>
<reference evidence="8" key="1">
    <citation type="submission" date="2020-10" db="EMBL/GenBank/DDBJ databases">
        <title>Unveiling of a novel bifunctional photoreceptor, Dualchrome1, isolated from a cosmopolitan green alga.</title>
        <authorList>
            <person name="Suzuki S."/>
            <person name="Kawachi M."/>
        </authorList>
    </citation>
    <scope>NUCLEOTIDE SEQUENCE</scope>
    <source>
        <strain evidence="8">NIES 2893</strain>
    </source>
</reference>
<dbReference type="AlphaFoldDB" id="A0A830HUG7"/>
<evidence type="ECO:0000313" key="9">
    <source>
        <dbReference type="Proteomes" id="UP000660262"/>
    </source>
</evidence>
<evidence type="ECO:0000256" key="5">
    <source>
        <dbReference type="ARBA" id="ARBA00023002"/>
    </source>
</evidence>
<comment type="cofactor">
    <cofactor evidence="1">
        <name>L-ascorbate</name>
        <dbReference type="ChEBI" id="CHEBI:38290"/>
    </cofactor>
</comment>
<dbReference type="InterPro" id="IPR006620">
    <property type="entry name" value="Pro_4_hyd_alph"/>
</dbReference>
<keyword evidence="3" id="KW-0847">Vitamin C</keyword>
<organism evidence="8 9">
    <name type="scientific">Pycnococcus provasolii</name>
    <dbReference type="NCBI Taxonomy" id="41880"/>
    <lineage>
        <taxon>Eukaryota</taxon>
        <taxon>Viridiplantae</taxon>
        <taxon>Chlorophyta</taxon>
        <taxon>Pseudoscourfieldiophyceae</taxon>
        <taxon>Pseudoscourfieldiales</taxon>
        <taxon>Pycnococcaceae</taxon>
        <taxon>Pycnococcus</taxon>
    </lineage>
</organism>
<dbReference type="PANTHER" id="PTHR12907:SF26">
    <property type="entry name" value="HIF PROLYL HYDROXYLASE, ISOFORM C"/>
    <property type="match status" value="1"/>
</dbReference>
<keyword evidence="5" id="KW-0560">Oxidoreductase</keyword>
<dbReference type="InterPro" id="IPR005123">
    <property type="entry name" value="Oxoglu/Fe-dep_dioxygenase_dom"/>
</dbReference>
<accession>A0A830HUG7</accession>
<dbReference type="SMART" id="SM00702">
    <property type="entry name" value="P4Hc"/>
    <property type="match status" value="1"/>
</dbReference>
<keyword evidence="9" id="KW-1185">Reference proteome</keyword>
<keyword evidence="2" id="KW-0479">Metal-binding</keyword>
<dbReference type="PANTHER" id="PTHR12907">
    <property type="entry name" value="EGL NINE HOMOLOG-RELATED"/>
    <property type="match status" value="1"/>
</dbReference>
<proteinExistence type="predicted"/>